<dbReference type="EC" id="3.1.4.-" evidence="2"/>
<name>B9K6P9_THENN</name>
<dbReference type="GO" id="GO:0016787">
    <property type="term" value="F:hydrolase activity"/>
    <property type="evidence" value="ECO:0007669"/>
    <property type="project" value="UniProtKB-UniRule"/>
</dbReference>
<dbReference type="InterPro" id="IPR029052">
    <property type="entry name" value="Metallo-depent_PP-like"/>
</dbReference>
<reference evidence="4 5" key="1">
    <citation type="journal article" date="2009" name="Biosci. Biotechnol. Biochem.">
        <title>WeGAS: a web-based microbial genome annotation system.</title>
        <authorList>
            <person name="Lee D."/>
            <person name="Seo H."/>
            <person name="Park C."/>
            <person name="Park K."/>
        </authorList>
    </citation>
    <scope>NUCLEOTIDE SEQUENCE [LARGE SCALE GENOMIC DNA]</scope>
    <source>
        <strain evidence="5">ATCC 49049 / DSM 4359 / NBRC 107923 / NS-E</strain>
    </source>
</reference>
<evidence type="ECO:0000313" key="5">
    <source>
        <dbReference type="Proteomes" id="UP000000445"/>
    </source>
</evidence>
<dbReference type="EMBL" id="CP000916">
    <property type="protein sequence ID" value="ACM22632.1"/>
    <property type="molecule type" value="Genomic_DNA"/>
</dbReference>
<dbReference type="AlphaFoldDB" id="B9K6P9"/>
<dbReference type="Proteomes" id="UP000000445">
    <property type="component" value="Chromosome"/>
</dbReference>
<dbReference type="HOGENOM" id="CLU_063749_4_0_0"/>
<dbReference type="InterPro" id="IPR024654">
    <property type="entry name" value="Calcineurin-like_PHP_lpxH"/>
</dbReference>
<accession>B9K6P9</accession>
<dbReference type="RefSeq" id="WP_015918951.1">
    <property type="nucleotide sequence ID" value="NC_011978.1"/>
</dbReference>
<evidence type="ECO:0000313" key="4">
    <source>
        <dbReference type="EMBL" id="ACM22632.1"/>
    </source>
</evidence>
<dbReference type="KEGG" id="tna:CTN_0456"/>
<evidence type="ECO:0000256" key="1">
    <source>
        <dbReference type="ARBA" id="ARBA00008950"/>
    </source>
</evidence>
<dbReference type="NCBIfam" id="TIGR00040">
    <property type="entry name" value="yfcE"/>
    <property type="match status" value="1"/>
</dbReference>
<comment type="cofactor">
    <cofactor evidence="2">
        <name>a divalent metal cation</name>
        <dbReference type="ChEBI" id="CHEBI:60240"/>
    </cofactor>
</comment>
<keyword evidence="2" id="KW-0479">Metal-binding</keyword>
<feature type="domain" description="Calcineurin-like phosphoesterase" evidence="3">
    <location>
        <begin position="3"/>
        <end position="150"/>
    </location>
</feature>
<dbReference type="InterPro" id="IPR041802">
    <property type="entry name" value="MPP_YfcE"/>
</dbReference>
<dbReference type="GO" id="GO:0046872">
    <property type="term" value="F:metal ion binding"/>
    <property type="evidence" value="ECO:0007669"/>
    <property type="project" value="UniProtKB-KW"/>
</dbReference>
<gene>
    <name evidence="4" type="ordered locus">CTN_0456</name>
</gene>
<dbReference type="Pfam" id="PF12850">
    <property type="entry name" value="Metallophos_2"/>
    <property type="match status" value="1"/>
</dbReference>
<proteinExistence type="inferred from homology"/>
<evidence type="ECO:0000256" key="2">
    <source>
        <dbReference type="RuleBase" id="RU362039"/>
    </source>
</evidence>
<dbReference type="PANTHER" id="PTHR43165:SF1">
    <property type="entry name" value="PHOSPHODIESTERASE MJ0936"/>
    <property type="match status" value="1"/>
</dbReference>
<dbReference type="InterPro" id="IPR053193">
    <property type="entry name" value="MetalloPDE_YfcE-like"/>
</dbReference>
<organism evidence="4 5">
    <name type="scientific">Thermotoga neapolitana (strain ATCC 49049 / DSM 4359 / NBRC 107923 / NS-E)</name>
    <dbReference type="NCBI Taxonomy" id="309803"/>
    <lineage>
        <taxon>Bacteria</taxon>
        <taxon>Thermotogati</taxon>
        <taxon>Thermotogota</taxon>
        <taxon>Thermotogae</taxon>
        <taxon>Thermotogales</taxon>
        <taxon>Thermotogaceae</taxon>
        <taxon>Thermotoga</taxon>
    </lineage>
</organism>
<protein>
    <recommendedName>
        <fullName evidence="2">Phosphoesterase</fullName>
        <ecNumber evidence="2">3.1.4.-</ecNumber>
    </recommendedName>
</protein>
<dbReference type="eggNOG" id="COG0622">
    <property type="taxonomic scope" value="Bacteria"/>
</dbReference>
<dbReference type="SUPFAM" id="SSF56300">
    <property type="entry name" value="Metallo-dependent phosphatases"/>
    <property type="match status" value="1"/>
</dbReference>
<evidence type="ECO:0000259" key="3">
    <source>
        <dbReference type="Pfam" id="PF12850"/>
    </source>
</evidence>
<dbReference type="STRING" id="309803.CTN_0456"/>
<keyword evidence="5" id="KW-1185">Reference proteome</keyword>
<dbReference type="InterPro" id="IPR000979">
    <property type="entry name" value="Phosphodiesterase_MJ0936/Vps29"/>
</dbReference>
<dbReference type="PANTHER" id="PTHR43165">
    <property type="entry name" value="METALLOPHOSPHOESTERASE"/>
    <property type="match status" value="1"/>
</dbReference>
<comment type="similarity">
    <text evidence="1 2">Belongs to the metallophosphoesterase superfamily. YfcE family.</text>
</comment>
<dbReference type="CDD" id="cd00841">
    <property type="entry name" value="MPP_YfcE"/>
    <property type="match status" value="1"/>
</dbReference>
<dbReference type="Gene3D" id="3.60.21.10">
    <property type="match status" value="1"/>
</dbReference>
<sequence>MWLILSDSHDNMKVLERVENLIVEKKVKRVFHCGDFVAPFVLGKLLKEGVEFHGVFGNNDGEVLLLHRRSDGRIVKPPSVVEADGLKVVMMHEPILIETIANSQEYDLVLYGHTHRIDVRKVGKTLVINPGELCGYLTGRSTVYLFDPETREGELVEL</sequence>